<dbReference type="GO" id="GO:0016020">
    <property type="term" value="C:membrane"/>
    <property type="evidence" value="ECO:0007669"/>
    <property type="project" value="GOC"/>
</dbReference>
<evidence type="ECO:0000256" key="3">
    <source>
        <dbReference type="ARBA" id="ARBA00012687"/>
    </source>
</evidence>
<dbReference type="EMBL" id="WESC01000011">
    <property type="protein sequence ID" value="KAB7739312.1"/>
    <property type="molecule type" value="Genomic_DNA"/>
</dbReference>
<dbReference type="PANTHER" id="PTHR30372">
    <property type="entry name" value="LIPID-A-DISACCHARIDE SYNTHASE"/>
    <property type="match status" value="1"/>
</dbReference>
<keyword evidence="9 11" id="KW-0443">Lipid metabolism</keyword>
<dbReference type="GO" id="GO:0005543">
    <property type="term" value="F:phospholipid binding"/>
    <property type="evidence" value="ECO:0007669"/>
    <property type="project" value="TreeGrafter"/>
</dbReference>
<evidence type="ECO:0000313" key="13">
    <source>
        <dbReference type="Proteomes" id="UP000468901"/>
    </source>
</evidence>
<comment type="function">
    <text evidence="1 11">Condensation of UDP-2,3-diacylglucosamine and 2,3-diacylglucosamine-1-phosphate to form lipid A disaccharide, a precursor of lipid A, a phosphorylated glycolipid that anchors the lipopolysaccharide to the outer membrane of the cell.</text>
</comment>
<comment type="similarity">
    <text evidence="2 11">Belongs to the LpxB family.</text>
</comment>
<sequence length="393" mass="42669">MKDDVSIPHIMLVAGEPSGDALGGELMEALKELTHGAVRITGAGGPKMIAQGLTSIFPMSDTSVMGPREVIPRLPLILRRMRETADFAVRERPDVLVIIDSPDFTHMVAKRVAKRAPDIPIANYVSPSVWAWRRGRARAMAKYVKRVLALLPFEPDFFRAEANLDCVYVGHPAIERLPASGSGEAFRKARGIASDQPILLVLPGSRTNEVKRLIGDFGATAALLARDIPGIKFVLPTVPHVRHLVEEGVKSWSVPVELIEGEDEKRAAFDAATAALAASGTVSLELGLARVPMVIAYKIDPVAAWVVSGLLKVPSVVVVNLILDRPSVREFLQYAAKPAALAEALKPLLRDTPDRKRALTDLDELREIMGVGGDRPSLRAARAVLEMLPSRLR</sequence>
<evidence type="ECO:0000256" key="2">
    <source>
        <dbReference type="ARBA" id="ARBA00007868"/>
    </source>
</evidence>
<keyword evidence="7 11" id="KW-0328">Glycosyltransferase</keyword>
<dbReference type="HAMAP" id="MF_00392">
    <property type="entry name" value="LpxB"/>
    <property type="match status" value="1"/>
</dbReference>
<name>A0A6N6VL34_9HYPH</name>
<comment type="pathway">
    <text evidence="11">Bacterial outer membrane biogenesis; LPS lipid A biosynthesis.</text>
</comment>
<dbReference type="RefSeq" id="WP_152216768.1">
    <property type="nucleotide sequence ID" value="NZ_JBAQYD010000153.1"/>
</dbReference>
<dbReference type="GO" id="GO:0009245">
    <property type="term" value="P:lipid A biosynthetic process"/>
    <property type="evidence" value="ECO:0007669"/>
    <property type="project" value="UniProtKB-UniRule"/>
</dbReference>
<organism evidence="12 13">
    <name type="scientific">Parvibaculum sedimenti</name>
    <dbReference type="NCBI Taxonomy" id="2608632"/>
    <lineage>
        <taxon>Bacteria</taxon>
        <taxon>Pseudomonadati</taxon>
        <taxon>Pseudomonadota</taxon>
        <taxon>Alphaproteobacteria</taxon>
        <taxon>Hyphomicrobiales</taxon>
        <taxon>Parvibaculaceae</taxon>
        <taxon>Parvibaculum</taxon>
    </lineage>
</organism>
<keyword evidence="13" id="KW-1185">Reference proteome</keyword>
<dbReference type="PANTHER" id="PTHR30372:SF4">
    <property type="entry name" value="LIPID-A-DISACCHARIDE SYNTHASE, MITOCHONDRIAL-RELATED"/>
    <property type="match status" value="1"/>
</dbReference>
<dbReference type="EC" id="2.4.1.182" evidence="3 11"/>
<reference evidence="12 13" key="1">
    <citation type="submission" date="2019-09" db="EMBL/GenBank/DDBJ databases">
        <title>Parvibaculum sedimenti sp. nov., isolated from sediment.</title>
        <authorList>
            <person name="Wang Y."/>
        </authorList>
    </citation>
    <scope>NUCLEOTIDE SEQUENCE [LARGE SCALE GENOMIC DNA]</scope>
    <source>
        <strain evidence="12 13">HXT-9</strain>
    </source>
</reference>
<evidence type="ECO:0000256" key="9">
    <source>
        <dbReference type="ARBA" id="ARBA00023098"/>
    </source>
</evidence>
<protein>
    <recommendedName>
        <fullName evidence="4 11">Lipid-A-disaccharide synthase</fullName>
        <ecNumber evidence="3 11">2.4.1.182</ecNumber>
    </recommendedName>
</protein>
<keyword evidence="8 11" id="KW-0808">Transferase</keyword>
<gene>
    <name evidence="11 12" type="primary">lpxB</name>
    <name evidence="12" type="ORF">F2P47_12835</name>
</gene>
<evidence type="ECO:0000256" key="11">
    <source>
        <dbReference type="HAMAP-Rule" id="MF_00392"/>
    </source>
</evidence>
<proteinExistence type="inferred from homology"/>
<dbReference type="AlphaFoldDB" id="A0A6N6VL34"/>
<dbReference type="SUPFAM" id="SSF53756">
    <property type="entry name" value="UDP-Glycosyltransferase/glycogen phosphorylase"/>
    <property type="match status" value="1"/>
</dbReference>
<evidence type="ECO:0000256" key="4">
    <source>
        <dbReference type="ARBA" id="ARBA00020902"/>
    </source>
</evidence>
<dbReference type="NCBIfam" id="TIGR00215">
    <property type="entry name" value="lpxB"/>
    <property type="match status" value="1"/>
</dbReference>
<evidence type="ECO:0000256" key="1">
    <source>
        <dbReference type="ARBA" id="ARBA00002056"/>
    </source>
</evidence>
<evidence type="ECO:0000256" key="7">
    <source>
        <dbReference type="ARBA" id="ARBA00022676"/>
    </source>
</evidence>
<evidence type="ECO:0000256" key="6">
    <source>
        <dbReference type="ARBA" id="ARBA00022556"/>
    </source>
</evidence>
<dbReference type="UniPathway" id="UPA00973"/>
<keyword evidence="5 11" id="KW-0444">Lipid biosynthesis</keyword>
<dbReference type="Pfam" id="PF02684">
    <property type="entry name" value="LpxB"/>
    <property type="match status" value="1"/>
</dbReference>
<comment type="caution">
    <text evidence="12">The sequence shown here is derived from an EMBL/GenBank/DDBJ whole genome shotgun (WGS) entry which is preliminary data.</text>
</comment>
<evidence type="ECO:0000256" key="10">
    <source>
        <dbReference type="ARBA" id="ARBA00048975"/>
    </source>
</evidence>
<dbReference type="InterPro" id="IPR003835">
    <property type="entry name" value="Glyco_trans_19"/>
</dbReference>
<dbReference type="GO" id="GO:0008915">
    <property type="term" value="F:lipid-A-disaccharide synthase activity"/>
    <property type="evidence" value="ECO:0007669"/>
    <property type="project" value="UniProtKB-UniRule"/>
</dbReference>
<evidence type="ECO:0000256" key="5">
    <source>
        <dbReference type="ARBA" id="ARBA00022516"/>
    </source>
</evidence>
<dbReference type="Proteomes" id="UP000468901">
    <property type="component" value="Unassembled WGS sequence"/>
</dbReference>
<evidence type="ECO:0000313" key="12">
    <source>
        <dbReference type="EMBL" id="KAB7739312.1"/>
    </source>
</evidence>
<keyword evidence="6 11" id="KW-0441">Lipid A biosynthesis</keyword>
<evidence type="ECO:0000256" key="8">
    <source>
        <dbReference type="ARBA" id="ARBA00022679"/>
    </source>
</evidence>
<comment type="catalytic activity">
    <reaction evidence="10 11">
        <text>a lipid X + a UDP-2-N,3-O-bis[(3R)-3-hydroxyacyl]-alpha-D-glucosamine = a lipid A disaccharide + UDP + H(+)</text>
        <dbReference type="Rhea" id="RHEA:67828"/>
        <dbReference type="ChEBI" id="CHEBI:15378"/>
        <dbReference type="ChEBI" id="CHEBI:58223"/>
        <dbReference type="ChEBI" id="CHEBI:137748"/>
        <dbReference type="ChEBI" id="CHEBI:176338"/>
        <dbReference type="ChEBI" id="CHEBI:176343"/>
        <dbReference type="EC" id="2.4.1.182"/>
    </reaction>
</comment>
<accession>A0A6N6VL34</accession>